<evidence type="ECO:0000313" key="1">
    <source>
        <dbReference type="EMBL" id="SCF30487.1"/>
    </source>
</evidence>
<evidence type="ECO:0000313" key="2">
    <source>
        <dbReference type="Proteomes" id="UP000199629"/>
    </source>
</evidence>
<accession>A0A1C4ZC00</accession>
<dbReference type="EMBL" id="FMCS01000013">
    <property type="protein sequence ID" value="SCF30487.1"/>
    <property type="molecule type" value="Genomic_DNA"/>
</dbReference>
<gene>
    <name evidence="1" type="ORF">GA0070214_11380</name>
</gene>
<evidence type="ECO:0008006" key="3">
    <source>
        <dbReference type="Google" id="ProtNLM"/>
    </source>
</evidence>
<organism evidence="1 2">
    <name type="scientific">Micromonospora chaiyaphumensis</name>
    <dbReference type="NCBI Taxonomy" id="307119"/>
    <lineage>
        <taxon>Bacteria</taxon>
        <taxon>Bacillati</taxon>
        <taxon>Actinomycetota</taxon>
        <taxon>Actinomycetes</taxon>
        <taxon>Micromonosporales</taxon>
        <taxon>Micromonosporaceae</taxon>
        <taxon>Micromonospora</taxon>
    </lineage>
</organism>
<dbReference type="RefSeq" id="WP_091269520.1">
    <property type="nucleotide sequence ID" value="NZ_FMCS01000013.1"/>
</dbReference>
<proteinExistence type="predicted"/>
<name>A0A1C4ZC00_9ACTN</name>
<reference evidence="2" key="1">
    <citation type="submission" date="2016-06" db="EMBL/GenBank/DDBJ databases">
        <authorList>
            <person name="Varghese N."/>
            <person name="Submissions Spin"/>
        </authorList>
    </citation>
    <scope>NUCLEOTIDE SEQUENCE [LARGE SCALE GENOMIC DNA]</scope>
    <source>
        <strain evidence="2">DSM 45246</strain>
    </source>
</reference>
<dbReference type="AlphaFoldDB" id="A0A1C4ZC00"/>
<dbReference type="Proteomes" id="UP000199629">
    <property type="component" value="Unassembled WGS sequence"/>
</dbReference>
<sequence length="332" mass="36888">MFRNLFSRGQRPVEPAVDLDRALDDLELRAARDKASADWRAARDVIEAAGSDWERRARRVSVLSDAAADDTWLDAWLVSAPDDPTAAVLLAATLAERAGRARGSAPASETTQEQFQGFAELSAQAAAAGRRAIALAPHDPVPWIDVLWAMFSDGRSRQAEFHEAFTEARRRDPFNFGVHLAAVSFLCEKWYGSHEEMFGLARAAAAAAPPGTAATLLPLFAHFEYAMREFNWGTPTPEGVLACRRYFQRPEVRQEYDACAAKWRAAGAPRHGDAMVCRNWLALAYSLSDRRDEAKAMFDEIGPYATSPVWAYFFGGVKHGFVHNWRWANGVR</sequence>
<keyword evidence="2" id="KW-1185">Reference proteome</keyword>
<protein>
    <recommendedName>
        <fullName evidence="3">DUF4034 domain-containing protein</fullName>
    </recommendedName>
</protein>